<evidence type="ECO:0000313" key="2">
    <source>
        <dbReference type="Proteomes" id="UP000624243"/>
    </source>
</evidence>
<sequence>MKKIVPDPPRHFLSHSPLFAVKSDINHLHALAHAIDLVLTKNTLR</sequence>
<name>A0ACC5UR70_9PSED</name>
<dbReference type="Proteomes" id="UP000624243">
    <property type="component" value="Unassembled WGS sequence"/>
</dbReference>
<dbReference type="EMBL" id="JABWSB020000011">
    <property type="protein sequence ID" value="MBV4516951.1"/>
    <property type="molecule type" value="Genomic_DNA"/>
</dbReference>
<keyword evidence="2" id="KW-1185">Reference proteome</keyword>
<proteinExistence type="predicted"/>
<accession>A0ACC5UR70</accession>
<reference evidence="1 2" key="1">
    <citation type="journal article" date="2020" name="Microorganisms">
        <title>Reliable Identification of Environmental Pseudomonas Isolates Using the rpoD Gene.</title>
        <authorList>
            <consortium name="The Broad Institute Genome Sequencing Platform"/>
            <person name="Girard L."/>
            <person name="Lood C."/>
            <person name="Rokni-Zadeh H."/>
            <person name="van Noort V."/>
            <person name="Lavigne R."/>
            <person name="De Mot R."/>
        </authorList>
    </citation>
    <scope>NUCLEOTIDE SEQUENCE [LARGE SCALE GENOMIC DNA]</scope>
    <source>
        <strain evidence="1 2">RW1P2</strain>
    </source>
</reference>
<gene>
    <name evidence="1" type="ORF">HU758_017400</name>
</gene>
<comment type="caution">
    <text evidence="1">The sequence shown here is derived from an EMBL/GenBank/DDBJ whole genome shotgun (WGS) entry which is preliminary data.</text>
</comment>
<protein>
    <submittedName>
        <fullName evidence="1">Uncharacterized protein</fullName>
    </submittedName>
</protein>
<organism evidence="1 2">
    <name type="scientific">Pseudomonas kurunegalensis</name>
    <dbReference type="NCBI Taxonomy" id="485880"/>
    <lineage>
        <taxon>Bacteria</taxon>
        <taxon>Pseudomonadati</taxon>
        <taxon>Pseudomonadota</taxon>
        <taxon>Gammaproteobacteria</taxon>
        <taxon>Pseudomonadales</taxon>
        <taxon>Pseudomonadaceae</taxon>
        <taxon>Pseudomonas</taxon>
    </lineage>
</organism>
<evidence type="ECO:0000313" key="1">
    <source>
        <dbReference type="EMBL" id="MBV4516951.1"/>
    </source>
</evidence>